<proteinExistence type="inferred from homology"/>
<comment type="caution">
    <text evidence="5">The sequence shown here is derived from an EMBL/GenBank/DDBJ whole genome shotgun (WGS) entry which is preliminary data.</text>
</comment>
<name>A0A835DGV1_TETSI</name>
<protein>
    <submittedName>
        <fullName evidence="5">Uncharacterized protein</fullName>
    </submittedName>
</protein>
<dbReference type="InterPro" id="IPR010301">
    <property type="entry name" value="RRP1"/>
</dbReference>
<evidence type="ECO:0000256" key="3">
    <source>
        <dbReference type="ARBA" id="ARBA00022552"/>
    </source>
</evidence>
<dbReference type="EMBL" id="JABCRI010000009">
    <property type="protein sequence ID" value="KAF8400262.1"/>
    <property type="molecule type" value="Genomic_DNA"/>
</dbReference>
<dbReference type="GO" id="GO:0005634">
    <property type="term" value="C:nucleus"/>
    <property type="evidence" value="ECO:0007669"/>
    <property type="project" value="UniProtKB-SubCell"/>
</dbReference>
<evidence type="ECO:0000256" key="2">
    <source>
        <dbReference type="ARBA" id="ARBA00006374"/>
    </source>
</evidence>
<gene>
    <name evidence="5" type="ORF">HHK36_013559</name>
</gene>
<sequence>MGVLEEKTFLVADKYYHFSEVFLEELKPFLRIKFETLDVLFKPFLSVVGKSPDKAFLNKIKSSIFDCLLNNGNKLLELKKAGDYTDSGDGVEVLGTIALTLGLSAKFFNLGLSLDCLQGNRKVLFSLHEDFLKLEKDLETAGIENSVTQVDEEDADEGFRSILKKARRPKRKLMELMQFEKVAAEVGMDMDGASSCALPTMPVKLQGQFWSSGKGVDQEVVDVIVDWGSQSTDVAWPACFEELVPGFSVLTEVPPIGGKEDSLETILVAKPKVSAEKIIYSPISGHEVEVKALFQNLESQNGIPVVGVDKRANILGAKEVGF</sequence>
<reference evidence="5 6" key="1">
    <citation type="submission" date="2020-04" db="EMBL/GenBank/DDBJ databases">
        <title>Plant Genome Project.</title>
        <authorList>
            <person name="Zhang R.-G."/>
        </authorList>
    </citation>
    <scope>NUCLEOTIDE SEQUENCE [LARGE SCALE GENOMIC DNA]</scope>
    <source>
        <strain evidence="5">YNK0</strain>
        <tissue evidence="5">Leaf</tissue>
    </source>
</reference>
<evidence type="ECO:0000256" key="1">
    <source>
        <dbReference type="ARBA" id="ARBA00004123"/>
    </source>
</evidence>
<evidence type="ECO:0000256" key="4">
    <source>
        <dbReference type="ARBA" id="ARBA00023242"/>
    </source>
</evidence>
<comment type="similarity">
    <text evidence="2">Belongs to the RRP1 family.</text>
</comment>
<dbReference type="GO" id="GO:0006364">
    <property type="term" value="P:rRNA processing"/>
    <property type="evidence" value="ECO:0007669"/>
    <property type="project" value="UniProtKB-KW"/>
</dbReference>
<dbReference type="Pfam" id="PF05997">
    <property type="entry name" value="Nop52"/>
    <property type="match status" value="1"/>
</dbReference>
<organism evidence="5 6">
    <name type="scientific">Tetracentron sinense</name>
    <name type="common">Spur-leaf</name>
    <dbReference type="NCBI Taxonomy" id="13715"/>
    <lineage>
        <taxon>Eukaryota</taxon>
        <taxon>Viridiplantae</taxon>
        <taxon>Streptophyta</taxon>
        <taxon>Embryophyta</taxon>
        <taxon>Tracheophyta</taxon>
        <taxon>Spermatophyta</taxon>
        <taxon>Magnoliopsida</taxon>
        <taxon>Trochodendrales</taxon>
        <taxon>Trochodendraceae</taxon>
        <taxon>Tetracentron</taxon>
    </lineage>
</organism>
<evidence type="ECO:0000313" key="6">
    <source>
        <dbReference type="Proteomes" id="UP000655225"/>
    </source>
</evidence>
<dbReference type="Proteomes" id="UP000655225">
    <property type="component" value="Unassembled WGS sequence"/>
</dbReference>
<dbReference type="OrthoDB" id="2019504at2759"/>
<keyword evidence="3" id="KW-0698">rRNA processing</keyword>
<dbReference type="PANTHER" id="PTHR13026:SF0">
    <property type="entry name" value="RIBOSOMAL RNA PROCESSING 1B"/>
    <property type="match status" value="1"/>
</dbReference>
<dbReference type="AlphaFoldDB" id="A0A835DGV1"/>
<dbReference type="PANTHER" id="PTHR13026">
    <property type="entry name" value="NNP-1 PROTEIN NOVEL NUCLEAR PROTEIN 1 NOP52"/>
    <property type="match status" value="1"/>
</dbReference>
<keyword evidence="4" id="KW-0539">Nucleus</keyword>
<evidence type="ECO:0000313" key="5">
    <source>
        <dbReference type="EMBL" id="KAF8400262.1"/>
    </source>
</evidence>
<dbReference type="GO" id="GO:0030688">
    <property type="term" value="C:preribosome, small subunit precursor"/>
    <property type="evidence" value="ECO:0007669"/>
    <property type="project" value="InterPro"/>
</dbReference>
<accession>A0A835DGV1</accession>
<keyword evidence="6" id="KW-1185">Reference proteome</keyword>
<comment type="subcellular location">
    <subcellularLocation>
        <location evidence="1">Nucleus</location>
    </subcellularLocation>
</comment>